<name>A0A0E0A8H8_9ORYZ</name>
<organism evidence="1">
    <name type="scientific">Oryza glumipatula</name>
    <dbReference type="NCBI Taxonomy" id="40148"/>
    <lineage>
        <taxon>Eukaryota</taxon>
        <taxon>Viridiplantae</taxon>
        <taxon>Streptophyta</taxon>
        <taxon>Embryophyta</taxon>
        <taxon>Tracheophyta</taxon>
        <taxon>Spermatophyta</taxon>
        <taxon>Magnoliopsida</taxon>
        <taxon>Liliopsida</taxon>
        <taxon>Poales</taxon>
        <taxon>Poaceae</taxon>
        <taxon>BOP clade</taxon>
        <taxon>Oryzoideae</taxon>
        <taxon>Oryzeae</taxon>
        <taxon>Oryzinae</taxon>
        <taxon>Oryza</taxon>
    </lineage>
</organism>
<keyword evidence="2" id="KW-1185">Reference proteome</keyword>
<dbReference type="AlphaFoldDB" id="A0A0E0A8H8"/>
<reference evidence="1" key="2">
    <citation type="submission" date="2018-05" db="EMBL/GenBank/DDBJ databases">
        <title>OgluRS3 (Oryza glumaepatula Reference Sequence Version 3).</title>
        <authorList>
            <person name="Zhang J."/>
            <person name="Kudrna D."/>
            <person name="Lee S."/>
            <person name="Talag J."/>
            <person name="Welchert J."/>
            <person name="Wing R.A."/>
        </authorList>
    </citation>
    <scope>NUCLEOTIDE SEQUENCE [LARGE SCALE GENOMIC DNA]</scope>
</reference>
<evidence type="ECO:0000313" key="2">
    <source>
        <dbReference type="Proteomes" id="UP000026961"/>
    </source>
</evidence>
<proteinExistence type="predicted"/>
<dbReference type="Gene3D" id="1.25.40.10">
    <property type="entry name" value="Tetratricopeptide repeat domain"/>
    <property type="match status" value="1"/>
</dbReference>
<dbReference type="EnsemblPlants" id="OGLUM06G12670.1">
    <property type="protein sequence ID" value="OGLUM06G12670.1"/>
    <property type="gene ID" value="OGLUM06G12670"/>
</dbReference>
<evidence type="ECO:0000313" key="1">
    <source>
        <dbReference type="EnsemblPlants" id="OGLUM06G12670.1"/>
    </source>
</evidence>
<dbReference type="InterPro" id="IPR011990">
    <property type="entry name" value="TPR-like_helical_dom_sf"/>
</dbReference>
<accession>A0A0E0A8H8</accession>
<protein>
    <submittedName>
        <fullName evidence="1">Uncharacterized protein</fullName>
    </submittedName>
</protein>
<dbReference type="Proteomes" id="UP000026961">
    <property type="component" value="Chromosome 6"/>
</dbReference>
<reference evidence="1" key="1">
    <citation type="submission" date="2015-04" db="UniProtKB">
        <authorList>
            <consortium name="EnsemblPlants"/>
        </authorList>
    </citation>
    <scope>IDENTIFICATION</scope>
</reference>
<dbReference type="Gramene" id="OGLUM06G12670.1">
    <property type="protein sequence ID" value="OGLUM06G12670.1"/>
    <property type="gene ID" value="OGLUM06G12670"/>
</dbReference>
<sequence length="149" mass="16876">MAELQRQGYWSLAFATLHVACAEPWHRPNPTLYATFVSSSPVTETAFLEEKERGNGFVEGGGGHVVRARTRAGRSVYEAAVRMGGCEVDKYMYMVMARGMKRLGFEAEVEADFWEWKAKILPSARDMLDEMRAREEQHNNGLTMNLIIV</sequence>
<dbReference type="STRING" id="40148.A0A0E0A8H8"/>
<dbReference type="HOGENOM" id="CLU_148301_0_0_1"/>
<dbReference type="eggNOG" id="ENOG502RXN7">
    <property type="taxonomic scope" value="Eukaryota"/>
</dbReference>